<dbReference type="CDD" id="cd02065">
    <property type="entry name" value="B12-binding_like"/>
    <property type="match status" value="1"/>
</dbReference>
<dbReference type="Proteomes" id="UP000620224">
    <property type="component" value="Unassembled WGS sequence"/>
</dbReference>
<accession>A0A918MTS5</accession>
<dbReference type="EMBL" id="BMUE01000008">
    <property type="protein sequence ID" value="GGW60546.1"/>
    <property type="molecule type" value="Genomic_DNA"/>
</dbReference>
<comment type="caution">
    <text evidence="4">The sequence shown here is derived from an EMBL/GenBank/DDBJ whole genome shotgun (WGS) entry which is preliminary data.</text>
</comment>
<dbReference type="PANTHER" id="PTHR45833">
    <property type="entry name" value="METHIONINE SYNTHASE"/>
    <property type="match status" value="1"/>
</dbReference>
<dbReference type="PROSITE" id="PS51332">
    <property type="entry name" value="B12_BINDING"/>
    <property type="match status" value="1"/>
</dbReference>
<evidence type="ECO:0000313" key="5">
    <source>
        <dbReference type="Proteomes" id="UP000620224"/>
    </source>
</evidence>
<name>A0A918MTS5_9ACTN</name>
<protein>
    <submittedName>
        <fullName evidence="4">Cobalamin-binding protein</fullName>
    </submittedName>
</protein>
<evidence type="ECO:0000313" key="4">
    <source>
        <dbReference type="EMBL" id="GGW60546.1"/>
    </source>
</evidence>
<feature type="domain" description="B12-binding" evidence="3">
    <location>
        <begin position="94"/>
        <end position="220"/>
    </location>
</feature>
<evidence type="ECO:0000259" key="3">
    <source>
        <dbReference type="PROSITE" id="PS51332"/>
    </source>
</evidence>
<dbReference type="GO" id="GO:0046872">
    <property type="term" value="F:metal ion binding"/>
    <property type="evidence" value="ECO:0007669"/>
    <property type="project" value="UniProtKB-KW"/>
</dbReference>
<gene>
    <name evidence="4" type="ORF">GCM10010503_42360</name>
</gene>
<dbReference type="InterPro" id="IPR006158">
    <property type="entry name" value="Cobalamin-bd"/>
</dbReference>
<evidence type="ECO:0000256" key="1">
    <source>
        <dbReference type="ARBA" id="ARBA00022723"/>
    </source>
</evidence>
<dbReference type="Gene3D" id="1.10.1240.10">
    <property type="entry name" value="Methionine synthase domain"/>
    <property type="match status" value="1"/>
</dbReference>
<dbReference type="AlphaFoldDB" id="A0A918MTS5"/>
<sequence>MTHPATTAEVRERLWEAVAAGDEYDAVRTVRAALADGTDEESLLLDVIAPVQHKVGEEWAADRFTVAQEHAATAINERVVAALAHHRHWDTGQRGRVTVACVDGEWHAFPARLVAEVLRLRGWRVDYLGAQTPTPHLIAHLHHTDPQAVLLSSSLPTHLPRAHSAITACQAVGVPVLAGGPAFGPGGRYARALGADLWAADAREAAAALEAGLARPAPSAVRQVVDDLPHLADQEYTMTVHSRGRLVKQTLTDLEDRFPAMRGYSDIQRERTAEDIAHIVDFLATALYVDDAEVFTAFLTWTAGILQARRVPARSLLAGLDALMEQARDFPRTLGLLQDGASAVRSHPVPRPDTRV</sequence>
<dbReference type="GO" id="GO:0005829">
    <property type="term" value="C:cytosol"/>
    <property type="evidence" value="ECO:0007669"/>
    <property type="project" value="TreeGrafter"/>
</dbReference>
<keyword evidence="5" id="KW-1185">Reference proteome</keyword>
<dbReference type="RefSeq" id="WP_190016843.1">
    <property type="nucleotide sequence ID" value="NZ_BMUE01000008.1"/>
</dbReference>
<dbReference type="InterPro" id="IPR003759">
    <property type="entry name" value="Cbl-bd_cap"/>
</dbReference>
<keyword evidence="2" id="KW-0170">Cobalt</keyword>
<reference evidence="4" key="1">
    <citation type="journal article" date="2014" name="Int. J. Syst. Evol. Microbiol.">
        <title>Complete genome sequence of Corynebacterium casei LMG S-19264T (=DSM 44701T), isolated from a smear-ripened cheese.</title>
        <authorList>
            <consortium name="US DOE Joint Genome Institute (JGI-PGF)"/>
            <person name="Walter F."/>
            <person name="Albersmeier A."/>
            <person name="Kalinowski J."/>
            <person name="Ruckert C."/>
        </authorList>
    </citation>
    <scope>NUCLEOTIDE SEQUENCE</scope>
    <source>
        <strain evidence="4">JCM 4490</strain>
    </source>
</reference>
<dbReference type="GO" id="GO:0031419">
    <property type="term" value="F:cobalamin binding"/>
    <property type="evidence" value="ECO:0007669"/>
    <property type="project" value="InterPro"/>
</dbReference>
<dbReference type="GO" id="GO:0008705">
    <property type="term" value="F:methionine synthase activity"/>
    <property type="evidence" value="ECO:0007669"/>
    <property type="project" value="TreeGrafter"/>
</dbReference>
<dbReference type="PANTHER" id="PTHR45833:SF1">
    <property type="entry name" value="METHIONINE SYNTHASE"/>
    <property type="match status" value="1"/>
</dbReference>
<dbReference type="InterPro" id="IPR050554">
    <property type="entry name" value="Met_Synthase/Corrinoid"/>
</dbReference>
<keyword evidence="1" id="KW-0479">Metal-binding</keyword>
<reference evidence="4" key="2">
    <citation type="submission" date="2020-09" db="EMBL/GenBank/DDBJ databases">
        <authorList>
            <person name="Sun Q."/>
            <person name="Ohkuma M."/>
        </authorList>
    </citation>
    <scope>NUCLEOTIDE SEQUENCE</scope>
    <source>
        <strain evidence="4">JCM 4490</strain>
    </source>
</reference>
<organism evidence="4 5">
    <name type="scientific">Streptomyces lucensis JCM 4490</name>
    <dbReference type="NCBI Taxonomy" id="1306176"/>
    <lineage>
        <taxon>Bacteria</taxon>
        <taxon>Bacillati</taxon>
        <taxon>Actinomycetota</taxon>
        <taxon>Actinomycetes</taxon>
        <taxon>Kitasatosporales</taxon>
        <taxon>Streptomycetaceae</taxon>
        <taxon>Streptomyces</taxon>
    </lineage>
</organism>
<dbReference type="Pfam" id="PF02310">
    <property type="entry name" value="B12-binding"/>
    <property type="match status" value="1"/>
</dbReference>
<dbReference type="Pfam" id="PF02607">
    <property type="entry name" value="B12-binding_2"/>
    <property type="match status" value="1"/>
</dbReference>
<dbReference type="SUPFAM" id="SSF52242">
    <property type="entry name" value="Cobalamin (vitamin B12)-binding domain"/>
    <property type="match status" value="1"/>
</dbReference>
<dbReference type="Gene3D" id="3.40.50.280">
    <property type="entry name" value="Cobalamin-binding domain"/>
    <property type="match status" value="1"/>
</dbReference>
<dbReference type="GO" id="GO:0046653">
    <property type="term" value="P:tetrahydrofolate metabolic process"/>
    <property type="evidence" value="ECO:0007669"/>
    <property type="project" value="TreeGrafter"/>
</dbReference>
<dbReference type="GO" id="GO:0050667">
    <property type="term" value="P:homocysteine metabolic process"/>
    <property type="evidence" value="ECO:0007669"/>
    <property type="project" value="TreeGrafter"/>
</dbReference>
<dbReference type="InterPro" id="IPR036724">
    <property type="entry name" value="Cobalamin-bd_sf"/>
</dbReference>
<proteinExistence type="predicted"/>
<evidence type="ECO:0000256" key="2">
    <source>
        <dbReference type="ARBA" id="ARBA00023285"/>
    </source>
</evidence>
<dbReference type="InterPro" id="IPR036594">
    <property type="entry name" value="Meth_synthase_dom"/>
</dbReference>